<comment type="pathway">
    <text evidence="1">Amino-acid biosynthesis; L-asparagine biosynthesis; L-asparagine from L-aspartate (L-Gln route): step 1/1.</text>
</comment>
<dbReference type="NCBIfam" id="TIGR01536">
    <property type="entry name" value="asn_synth_AEB"/>
    <property type="match status" value="1"/>
</dbReference>
<evidence type="ECO:0000256" key="5">
    <source>
        <dbReference type="ARBA" id="ARBA00022840"/>
    </source>
</evidence>
<evidence type="ECO:0000259" key="9">
    <source>
        <dbReference type="PROSITE" id="PS51278"/>
    </source>
</evidence>
<dbReference type="GO" id="GO:0004066">
    <property type="term" value="F:asparagine synthase (glutamine-hydrolyzing) activity"/>
    <property type="evidence" value="ECO:0007669"/>
    <property type="project" value="UniProtKB-EC"/>
</dbReference>
<feature type="domain" description="Glutamine amidotransferase type-2" evidence="9">
    <location>
        <begin position="1"/>
        <end position="195"/>
    </location>
</feature>
<accession>A0ABS6GQB2</accession>
<dbReference type="InterPro" id="IPR017932">
    <property type="entry name" value="GATase_2_dom"/>
</dbReference>
<keyword evidence="4" id="KW-0547">Nucleotide-binding</keyword>
<comment type="caution">
    <text evidence="10">The sequence shown here is derived from an EMBL/GenBank/DDBJ whole genome shotgun (WGS) entry which is preliminary data.</text>
</comment>
<dbReference type="PANTHER" id="PTHR43284:SF1">
    <property type="entry name" value="ASPARAGINE SYNTHETASE"/>
    <property type="match status" value="1"/>
</dbReference>
<organism evidence="10 11">
    <name type="scientific">Allobacillus halotolerans</name>
    <dbReference type="NCBI Taxonomy" id="570278"/>
    <lineage>
        <taxon>Bacteria</taxon>
        <taxon>Bacillati</taxon>
        <taxon>Bacillota</taxon>
        <taxon>Bacilli</taxon>
        <taxon>Bacillales</taxon>
        <taxon>Bacillaceae</taxon>
        <taxon>Allobacillus</taxon>
    </lineage>
</organism>
<evidence type="ECO:0000256" key="7">
    <source>
        <dbReference type="ARBA" id="ARBA00022962"/>
    </source>
</evidence>
<evidence type="ECO:0000256" key="3">
    <source>
        <dbReference type="ARBA" id="ARBA00012737"/>
    </source>
</evidence>
<evidence type="ECO:0000256" key="2">
    <source>
        <dbReference type="ARBA" id="ARBA00005752"/>
    </source>
</evidence>
<evidence type="ECO:0000256" key="6">
    <source>
        <dbReference type="ARBA" id="ARBA00022888"/>
    </source>
</evidence>
<dbReference type="PIRSF" id="PIRSF001589">
    <property type="entry name" value="Asn_synthetase_glu-h"/>
    <property type="match status" value="1"/>
</dbReference>
<comment type="catalytic activity">
    <reaction evidence="8">
        <text>L-aspartate + L-glutamine + ATP + H2O = L-asparagine + L-glutamate + AMP + diphosphate + H(+)</text>
        <dbReference type="Rhea" id="RHEA:12228"/>
        <dbReference type="ChEBI" id="CHEBI:15377"/>
        <dbReference type="ChEBI" id="CHEBI:15378"/>
        <dbReference type="ChEBI" id="CHEBI:29985"/>
        <dbReference type="ChEBI" id="CHEBI:29991"/>
        <dbReference type="ChEBI" id="CHEBI:30616"/>
        <dbReference type="ChEBI" id="CHEBI:33019"/>
        <dbReference type="ChEBI" id="CHEBI:58048"/>
        <dbReference type="ChEBI" id="CHEBI:58359"/>
        <dbReference type="ChEBI" id="CHEBI:456215"/>
        <dbReference type="EC" id="6.3.5.4"/>
    </reaction>
</comment>
<keyword evidence="5" id="KW-0067">ATP-binding</keyword>
<dbReference type="Proteomes" id="UP000812672">
    <property type="component" value="Unassembled WGS sequence"/>
</dbReference>
<keyword evidence="6" id="KW-0028">Amino-acid biosynthesis</keyword>
<sequence>MTKFHGYLRNHPLAVDVNEMEDEFHYRDESIFLGYNQVTMDAPPEGKIFEKERVVIVFDGAIYNVKELRAKLEDSGYSFSTTLETEVLLAMYMDQKEKMLDQLRGMFSLLIWDKEEKELFGARDPFGIKPFFYLESEAGLSVSGEVKYLVDGEKEELNIEGLHHYLTYQYVPEPQVMQQEIKRLQPGHYLTKRPGEPMVTNTYWKPSFNPSERVSNSQLKEIRDTVRDSVHTHVQSDRPIGAFLSGGVDSSAVVALAKEIHPTIQTFTVGFERDGYSEIDIAKNTALQLGVDNHHYVVGIDEFMEELPNIIGEMETPVADPAAIPLYFISREAKKQVDVILSGEGADELFGGYNIYREPNSLRMFHYVPKSMHSMLNQLAEKLPEGMRGKSFIERGTTPLEDRFIGNAKLFNETEKASVLKNYKAEYDYRKITEPLYNQVSHYPDIQKMQYIDLHTWVPGDILVKANRMTAAHGLEIRTPFMDRKVFEVASKLTPDQCVTKETTKYMLREAMRGIVPDSVLYNRKLGFPVPIRHWLQNELYEWAKNLIEESPTDHLFNKEYVLELLEAHRFGKIDYSRKIWAVLVFIIWHQQYMEQENLGEEILSETLV</sequence>
<evidence type="ECO:0000313" key="11">
    <source>
        <dbReference type="Proteomes" id="UP000812672"/>
    </source>
</evidence>
<dbReference type="PROSITE" id="PS51278">
    <property type="entry name" value="GATASE_TYPE_2"/>
    <property type="match status" value="1"/>
</dbReference>
<dbReference type="EC" id="6.3.5.4" evidence="3"/>
<dbReference type="Pfam" id="PF13537">
    <property type="entry name" value="GATase_7"/>
    <property type="match status" value="1"/>
</dbReference>
<keyword evidence="6" id="KW-0061">Asparagine biosynthesis</keyword>
<evidence type="ECO:0000256" key="4">
    <source>
        <dbReference type="ARBA" id="ARBA00022741"/>
    </source>
</evidence>
<protein>
    <recommendedName>
        <fullName evidence="3">asparagine synthase (glutamine-hydrolyzing)</fullName>
        <ecNumber evidence="3">6.3.5.4</ecNumber>
    </recommendedName>
</protein>
<dbReference type="InterPro" id="IPR051786">
    <property type="entry name" value="ASN_synthetase/amidase"/>
</dbReference>
<dbReference type="CDD" id="cd01991">
    <property type="entry name" value="Asn_synthase_B_C"/>
    <property type="match status" value="1"/>
</dbReference>
<dbReference type="InterPro" id="IPR001962">
    <property type="entry name" value="Asn_synthase"/>
</dbReference>
<dbReference type="InterPro" id="IPR033738">
    <property type="entry name" value="AsnB_N"/>
</dbReference>
<keyword evidence="10" id="KW-0436">Ligase</keyword>
<dbReference type="InterPro" id="IPR006426">
    <property type="entry name" value="Asn_synth_AEB"/>
</dbReference>
<dbReference type="PANTHER" id="PTHR43284">
    <property type="entry name" value="ASPARAGINE SYNTHETASE (GLUTAMINE-HYDROLYZING)"/>
    <property type="match status" value="1"/>
</dbReference>
<dbReference type="CDD" id="cd00712">
    <property type="entry name" value="AsnB"/>
    <property type="match status" value="1"/>
</dbReference>
<comment type="similarity">
    <text evidence="2">Belongs to the asparagine synthetase family.</text>
</comment>
<evidence type="ECO:0000256" key="1">
    <source>
        <dbReference type="ARBA" id="ARBA00005187"/>
    </source>
</evidence>
<proteinExistence type="inferred from homology"/>
<evidence type="ECO:0000256" key="8">
    <source>
        <dbReference type="ARBA" id="ARBA00048741"/>
    </source>
</evidence>
<reference evidence="10 11" key="1">
    <citation type="journal article" date="2011" name="Int. J. Syst. Evol. Microbiol.">
        <title>Allobacillus halotolerans gen. nov., sp. nov. isolated from shrimp paste.</title>
        <authorList>
            <person name="Sheu S.Y."/>
            <person name="Arun A.B."/>
            <person name="Jiang S.R."/>
            <person name="Young C.C."/>
            <person name="Chen W.M."/>
        </authorList>
    </citation>
    <scope>NUCLEOTIDE SEQUENCE [LARGE SCALE GENOMIC DNA]</scope>
    <source>
        <strain evidence="10 11">LMG 24826</strain>
    </source>
</reference>
<name>A0ABS6GQB2_9BACI</name>
<gene>
    <name evidence="10" type="primary">asnB</name>
    <name evidence="10" type="ORF">KQ486_07340</name>
</gene>
<dbReference type="RefSeq" id="WP_216687201.1">
    <property type="nucleotide sequence ID" value="NZ_CAUPKR010000017.1"/>
</dbReference>
<dbReference type="Pfam" id="PF00733">
    <property type="entry name" value="Asn_synthase"/>
    <property type="match status" value="1"/>
</dbReference>
<evidence type="ECO:0000313" key="10">
    <source>
        <dbReference type="EMBL" id="MBU6080829.1"/>
    </source>
</evidence>
<keyword evidence="11" id="KW-1185">Reference proteome</keyword>
<keyword evidence="7" id="KW-0315">Glutamine amidotransferase</keyword>
<dbReference type="EMBL" id="JAHLZF010000009">
    <property type="protein sequence ID" value="MBU6080829.1"/>
    <property type="molecule type" value="Genomic_DNA"/>
</dbReference>